<organism evidence="2 3">
    <name type="scientific">Ceratodon purpureus</name>
    <name type="common">Fire moss</name>
    <name type="synonym">Dicranum purpureum</name>
    <dbReference type="NCBI Taxonomy" id="3225"/>
    <lineage>
        <taxon>Eukaryota</taxon>
        <taxon>Viridiplantae</taxon>
        <taxon>Streptophyta</taxon>
        <taxon>Embryophyta</taxon>
        <taxon>Bryophyta</taxon>
        <taxon>Bryophytina</taxon>
        <taxon>Bryopsida</taxon>
        <taxon>Dicranidae</taxon>
        <taxon>Pseudoditrichales</taxon>
        <taxon>Ditrichaceae</taxon>
        <taxon>Ceratodon</taxon>
    </lineage>
</organism>
<dbReference type="AlphaFoldDB" id="A0A8T0HPP4"/>
<proteinExistence type="predicted"/>
<name>A0A8T0HPP4_CERPU</name>
<evidence type="ECO:0000313" key="2">
    <source>
        <dbReference type="EMBL" id="KAG0572862.1"/>
    </source>
</evidence>
<dbReference type="EMBL" id="CM026426">
    <property type="protein sequence ID" value="KAG0572862.1"/>
    <property type="molecule type" value="Genomic_DNA"/>
</dbReference>
<accession>A0A8T0HPP4</accession>
<dbReference type="Proteomes" id="UP000822688">
    <property type="component" value="Chromosome V"/>
</dbReference>
<keyword evidence="3" id="KW-1185">Reference proteome</keyword>
<feature type="region of interest" description="Disordered" evidence="1">
    <location>
        <begin position="48"/>
        <end position="75"/>
    </location>
</feature>
<evidence type="ECO:0000256" key="1">
    <source>
        <dbReference type="SAM" id="MobiDB-lite"/>
    </source>
</evidence>
<gene>
    <name evidence="2" type="ORF">KC19_VG131100</name>
</gene>
<reference evidence="2" key="1">
    <citation type="submission" date="2020-06" db="EMBL/GenBank/DDBJ databases">
        <title>WGS assembly of Ceratodon purpureus strain R40.</title>
        <authorList>
            <person name="Carey S.B."/>
            <person name="Jenkins J."/>
            <person name="Shu S."/>
            <person name="Lovell J.T."/>
            <person name="Sreedasyam A."/>
            <person name="Maumus F."/>
            <person name="Tiley G.P."/>
            <person name="Fernandez-Pozo N."/>
            <person name="Barry K."/>
            <person name="Chen C."/>
            <person name="Wang M."/>
            <person name="Lipzen A."/>
            <person name="Daum C."/>
            <person name="Saski C.A."/>
            <person name="Payton A.C."/>
            <person name="Mcbreen J.C."/>
            <person name="Conrad R.E."/>
            <person name="Kollar L.M."/>
            <person name="Olsson S."/>
            <person name="Huttunen S."/>
            <person name="Landis J.B."/>
            <person name="Wickett N.J."/>
            <person name="Johnson M.G."/>
            <person name="Rensing S.A."/>
            <person name="Grimwood J."/>
            <person name="Schmutz J."/>
            <person name="Mcdaniel S.F."/>
        </authorList>
    </citation>
    <scope>NUCLEOTIDE SEQUENCE</scope>
    <source>
        <strain evidence="2">R40</strain>
    </source>
</reference>
<sequence length="104" mass="10922">MQLRSYASGDDILNNRITSFSVDSGRSGVSPRHVACVTCVAYIPCSLGSSGISTGSSRRETSCDRGLSGTHSSSLDSISLRASSSSAKFHTLTMFPDSSSRLNP</sequence>
<comment type="caution">
    <text evidence="2">The sequence shown here is derived from an EMBL/GenBank/DDBJ whole genome shotgun (WGS) entry which is preliminary data.</text>
</comment>
<evidence type="ECO:0000313" key="3">
    <source>
        <dbReference type="Proteomes" id="UP000822688"/>
    </source>
</evidence>
<protein>
    <submittedName>
        <fullName evidence="2">Uncharacterized protein</fullName>
    </submittedName>
</protein>